<evidence type="ECO:0000313" key="1">
    <source>
        <dbReference type="EMBL" id="OZI16369.1"/>
    </source>
</evidence>
<dbReference type="EMBL" id="NEVK01000008">
    <property type="protein sequence ID" value="OZI16369.1"/>
    <property type="molecule type" value="Genomic_DNA"/>
</dbReference>
<sequence>MREPLTLSIDQIKRSVVKAILSDDTLFENLVLKGGNAIDLIHQIAARASVDIDFSMPGDFPGGADELRRRVDSVLTRTFSMDGYRVFDLKMLEKPEHLSEGMAAFWGGYSVEFKLISEPLYKQHGPDIDVMRKYALNLGQGKKFLIDISRHEYVDHKQSMEFEGYIIYVYSPEMIVCEKLRAICQQMPEYGPVIRRGRPGSARARDFVDIYYLVTMLNLNVTSDEYRTVIAEMFARKRVPLSLLGRVRHYREFHRADFAAVQATMSPNFVLKDFDTYFEFTLDLVAQLHSLWDV</sequence>
<evidence type="ECO:0000313" key="2">
    <source>
        <dbReference type="Proteomes" id="UP000216947"/>
    </source>
</evidence>
<organism evidence="1 2">
    <name type="scientific">Bordetella genomosp. 7</name>
    <dbReference type="NCBI Taxonomy" id="1416805"/>
    <lineage>
        <taxon>Bacteria</taxon>
        <taxon>Pseudomonadati</taxon>
        <taxon>Pseudomonadota</taxon>
        <taxon>Betaproteobacteria</taxon>
        <taxon>Burkholderiales</taxon>
        <taxon>Alcaligenaceae</taxon>
        <taxon>Bordetella</taxon>
    </lineage>
</organism>
<dbReference type="Pfam" id="PF08843">
    <property type="entry name" value="AbiEii"/>
    <property type="match status" value="1"/>
</dbReference>
<evidence type="ECO:0008006" key="3">
    <source>
        <dbReference type="Google" id="ProtNLM"/>
    </source>
</evidence>
<name>A0A261QUA6_9BORD</name>
<dbReference type="Gene3D" id="3.10.450.620">
    <property type="entry name" value="JHP933, nucleotidyltransferase-like core domain"/>
    <property type="match status" value="1"/>
</dbReference>
<protein>
    <recommendedName>
        <fullName evidence="3">Nucleotidyl transferase AbiEii/AbiGii toxin family protein</fullName>
    </recommendedName>
</protein>
<comment type="caution">
    <text evidence="1">The sequence shown here is derived from an EMBL/GenBank/DDBJ whole genome shotgun (WGS) entry which is preliminary data.</text>
</comment>
<dbReference type="Proteomes" id="UP000216947">
    <property type="component" value="Unassembled WGS sequence"/>
</dbReference>
<accession>A0A261QUA6</accession>
<dbReference type="RefSeq" id="WP_094797477.1">
    <property type="nucleotide sequence ID" value="NZ_NEVK01000008.1"/>
</dbReference>
<gene>
    <name evidence="1" type="ORF">CAL19_16910</name>
</gene>
<dbReference type="InterPro" id="IPR014942">
    <property type="entry name" value="AbiEii"/>
</dbReference>
<keyword evidence="2" id="KW-1185">Reference proteome</keyword>
<reference evidence="2" key="1">
    <citation type="submission" date="2017-05" db="EMBL/GenBank/DDBJ databases">
        <title>Complete and WGS of Bordetella genogroups.</title>
        <authorList>
            <person name="Spilker T."/>
            <person name="Lipuma J."/>
        </authorList>
    </citation>
    <scope>NUCLEOTIDE SEQUENCE [LARGE SCALE GENOMIC DNA]</scope>
    <source>
        <strain evidence="2">AU18089</strain>
    </source>
</reference>
<dbReference type="AlphaFoldDB" id="A0A261QUA6"/>
<proteinExistence type="predicted"/>